<evidence type="ECO:0000256" key="2">
    <source>
        <dbReference type="ARBA" id="ARBA00001927"/>
    </source>
</evidence>
<sequence length="1572" mass="175245">MLSLNKHTKMNNVEQRRSKRKLYFGLRYILLESLFCFIYLNSQRRVSNMQSYGLPMKQGLYDPALEHDACGMGFVVNIKGEKSHGIIDEALTVLENLSHRGASGADENTGDGAGILIQIPHDFFQRECEVLSFKMPEKGSYGVGMIFAHKYDDFRKTQMETFERIVQEEGQKILGWREVPIDKSTIGEGAKTVMPRFIQVFIEKDPSITDEMDFERKLYIIRKRAEQVIVPMCEDKGGTFYVASLSCKTIVYKGMLTAEQLRNFYLDLSDLDFVSALAMVHSRFSTNTFPSWERAHPNRYIVHNGEINTIRGNVNWMKARQKCIASPLFDDLAKVYPIVDESGSDSAMFDNSLEFLHLTGRSLPHSVMMMIPEPWEKNEQMSKEKKDFYQFHDFLMEPWDGPAAMGFTDGVVIGGVLDRNGLRPSRYYVTKDDKVVLASEVGVIDIKPENVKYKGRLEPGKMLLIDTQAQRIISDEELKQSVSIMHPYEEWNNRHIVKLSGLPVEKAKEEKVSEDLIKEQKAFGYTFEDITMTIQPMATQGVDPIGAMGMDSPLAVLSEKPQMLYLYFKQLFAQVTNPPIDGIREEIVTSSSVLLGDTGNLLDPDQRNSASLSLDYPILTNEQLETIKQLNNGRLKAATLSILYKASEGVSSMEKALDRVFAEADKAISEGANIIILSDRGVNEELAAIPALLASSGLHHHLIRREIRTNLGIVLESGEPREVHHFCTLIGYGVTAINPYLAYETIQDLAEKDVLNGLSYVEAKKNYIKASVKGVLKVLTKMGISTMRSYHGAQIFEAVGLKKELIDKYFTFTPSRLEGIGLEEIAQENQMRHESAFDENSLYTDSLEVGGHFQCKDDGEIHLYNPETIYMLQRACREGNYHLYREYSKKVNDDELYTLRNILDFKVNADDIIPIEEVESVDSIVKRFKTGAMSYGSISKEAHECLAIAMNRLGGKSNSGEGGEDSERFKVMANGDTKNSAIKQVASGRFGVTSNYLVNAQEIQIKMAQGAKPGEGGQLPGRKIYPSIAKVRHSTPGVDLISPPPHHDIYSIEDLAELIYDLKNANRDARINVKLVSEVGVGTIAAGVAKGKADVILISGYDGGTGASPRTSIKNSGLPWELGLAETHQTLVLNKLRDRVVVETDGKLLSGRDVVIAAMLGAEEYGFATTPLIALGCVMMRVCNLNTCPVGIATQDETLRKNFTGKPEHVENFMRFIAQEMRELMAKLGFRTINEMVGRSDKLKAKENVKHWKAKHLDLSQILYQPYAGADISRFNTQPQNHMLEQTMDVKKLLRICKPALENQTPIRAKLKINNVDRVVGTVIGSEISKRYAEAGLPEDTIKLTFVGSAGQSFGAFTPKGLSLELEGDSNDYLGKGLSGAKISVYPPKTSDFEPEKNILIGNVAFYGATSGEAYINGIAGERFCVRNSGVKAVVEGVGDHGCEYMTGGKVVILGKTGRNFAAGMSGGIAYLLDFDEAYCNKSLVLLEKIESEEEMNEIREMIQKHVENTGSPLGKKVLESWKSYSLRFTKVIPKDYKRMLENIDKAHKAGLEGEEALLVAFKENFKDVSRT</sequence>
<evidence type="ECO:0000256" key="13">
    <source>
        <dbReference type="ARBA" id="ARBA00023014"/>
    </source>
</evidence>
<dbReference type="InterPro" id="IPR029055">
    <property type="entry name" value="Ntn_hydrolases_N"/>
</dbReference>
<comment type="cofactor">
    <cofactor evidence="2">
        <name>[3Fe-4S] cluster</name>
        <dbReference type="ChEBI" id="CHEBI:21137"/>
    </cofactor>
</comment>
<keyword evidence="19" id="KW-1185">Reference proteome</keyword>
<keyword evidence="5" id="KW-0028">Amino-acid biosynthesis</keyword>
<gene>
    <name evidence="18" type="ORF">SAMN05443529_12752</name>
</gene>
<dbReference type="GO" id="GO:0015930">
    <property type="term" value="F:glutamate synthase activity"/>
    <property type="evidence" value="ECO:0007669"/>
    <property type="project" value="InterPro"/>
</dbReference>
<dbReference type="GO" id="GO:0051538">
    <property type="term" value="F:3 iron, 4 sulfur cluster binding"/>
    <property type="evidence" value="ECO:0007669"/>
    <property type="project" value="UniProtKB-KW"/>
</dbReference>
<dbReference type="InterPro" id="IPR002932">
    <property type="entry name" value="Glu_synthdom"/>
</dbReference>
<keyword evidence="9" id="KW-0274">FAD</keyword>
<dbReference type="EMBL" id="FNCP01000027">
    <property type="protein sequence ID" value="SDI14303.1"/>
    <property type="molecule type" value="Genomic_DNA"/>
</dbReference>
<evidence type="ECO:0000256" key="5">
    <source>
        <dbReference type="ARBA" id="ARBA00022605"/>
    </source>
</evidence>
<keyword evidence="6" id="KW-0285">Flavoprotein</keyword>
<evidence type="ECO:0000256" key="4">
    <source>
        <dbReference type="ARBA" id="ARBA00009716"/>
    </source>
</evidence>
<evidence type="ECO:0000256" key="8">
    <source>
        <dbReference type="ARBA" id="ARBA00022723"/>
    </source>
</evidence>
<comment type="cofactor">
    <cofactor evidence="1">
        <name>FMN</name>
        <dbReference type="ChEBI" id="CHEBI:58210"/>
    </cofactor>
</comment>
<dbReference type="CDD" id="cd00982">
    <property type="entry name" value="gltB_C"/>
    <property type="match status" value="1"/>
</dbReference>
<evidence type="ECO:0000256" key="12">
    <source>
        <dbReference type="ARBA" id="ARBA00023004"/>
    </source>
</evidence>
<dbReference type="PANTHER" id="PTHR11938:SF133">
    <property type="entry name" value="GLUTAMATE SYNTHASE (NADH)"/>
    <property type="match status" value="1"/>
</dbReference>
<keyword evidence="12" id="KW-0408">Iron</keyword>
<evidence type="ECO:0000256" key="9">
    <source>
        <dbReference type="ARBA" id="ARBA00022827"/>
    </source>
</evidence>
<dbReference type="FunFam" id="3.20.20.70:FF:000031">
    <property type="entry name" value="Glutamate synthase 1 [NADH]"/>
    <property type="match status" value="1"/>
</dbReference>
<dbReference type="Pfam" id="PF04898">
    <property type="entry name" value="Glu_syn_central"/>
    <property type="match status" value="1"/>
</dbReference>
<dbReference type="Pfam" id="PF01493">
    <property type="entry name" value="GXGXG"/>
    <property type="match status" value="1"/>
</dbReference>
<evidence type="ECO:0000259" key="17">
    <source>
        <dbReference type="PROSITE" id="PS51278"/>
    </source>
</evidence>
<dbReference type="SUPFAM" id="SSF69336">
    <property type="entry name" value="Alpha subunit of glutamate synthase, C-terminal domain"/>
    <property type="match status" value="1"/>
</dbReference>
<dbReference type="GO" id="GO:0046872">
    <property type="term" value="F:metal ion binding"/>
    <property type="evidence" value="ECO:0007669"/>
    <property type="project" value="UniProtKB-KW"/>
</dbReference>
<dbReference type="InterPro" id="IPR050711">
    <property type="entry name" value="ET-N_metabolism_enzyme"/>
</dbReference>
<dbReference type="PROSITE" id="PS51278">
    <property type="entry name" value="GATASE_TYPE_2"/>
    <property type="match status" value="1"/>
</dbReference>
<evidence type="ECO:0000256" key="3">
    <source>
        <dbReference type="ARBA" id="ARBA00001974"/>
    </source>
</evidence>
<keyword evidence="15" id="KW-0003">3Fe-4S</keyword>
<keyword evidence="13" id="KW-0411">Iron-sulfur</keyword>
<evidence type="ECO:0000256" key="10">
    <source>
        <dbReference type="ARBA" id="ARBA00022962"/>
    </source>
</evidence>
<evidence type="ECO:0000313" key="18">
    <source>
        <dbReference type="EMBL" id="SDI14303.1"/>
    </source>
</evidence>
<dbReference type="FunFam" id="2.160.20.60:FF:000001">
    <property type="entry name" value="Glutamate synthase, large subunit"/>
    <property type="match status" value="1"/>
</dbReference>
<keyword evidence="7" id="KW-0288">FMN</keyword>
<dbReference type="Pfam" id="PF01645">
    <property type="entry name" value="Glu_synthase"/>
    <property type="match status" value="1"/>
</dbReference>
<proteinExistence type="inferred from homology"/>
<keyword evidence="10" id="KW-0315">Glutamine amidotransferase</keyword>
<dbReference type="GO" id="GO:0006537">
    <property type="term" value="P:glutamate biosynthetic process"/>
    <property type="evidence" value="ECO:0007669"/>
    <property type="project" value="UniProtKB-KW"/>
</dbReference>
<name>A0A1G8I5W3_9FIRM</name>
<evidence type="ECO:0000256" key="7">
    <source>
        <dbReference type="ARBA" id="ARBA00022643"/>
    </source>
</evidence>
<dbReference type="InterPro" id="IPR017932">
    <property type="entry name" value="GATase_2_dom"/>
</dbReference>
<dbReference type="GO" id="GO:0019676">
    <property type="term" value="P:ammonia assimilation cycle"/>
    <property type="evidence" value="ECO:0007669"/>
    <property type="project" value="TreeGrafter"/>
</dbReference>
<evidence type="ECO:0000256" key="6">
    <source>
        <dbReference type="ARBA" id="ARBA00022630"/>
    </source>
</evidence>
<reference evidence="19" key="1">
    <citation type="submission" date="2016-10" db="EMBL/GenBank/DDBJ databases">
        <authorList>
            <person name="Varghese N."/>
            <person name="Submissions S."/>
        </authorList>
    </citation>
    <scope>NUCLEOTIDE SEQUENCE [LARGE SCALE GENOMIC DNA]</scope>
    <source>
        <strain evidence="19">DSM 8344</strain>
    </source>
</reference>
<protein>
    <submittedName>
        <fullName evidence="18">Glutamate synthase (Ferredoxin)</fullName>
    </submittedName>
</protein>
<evidence type="ECO:0000313" key="19">
    <source>
        <dbReference type="Proteomes" id="UP000198656"/>
    </source>
</evidence>
<dbReference type="NCBIfam" id="NF008730">
    <property type="entry name" value="PRK11750.1"/>
    <property type="match status" value="1"/>
</dbReference>
<dbReference type="FunFam" id="3.20.20.70:FF:000053">
    <property type="entry name" value="Glutamate synthase large subunit"/>
    <property type="match status" value="1"/>
</dbReference>
<keyword evidence="11" id="KW-0560">Oxidoreductase</keyword>
<dbReference type="Gene3D" id="3.60.20.10">
    <property type="entry name" value="Glutamine Phosphoribosylpyrophosphate, subunit 1, domain 1"/>
    <property type="match status" value="1"/>
</dbReference>
<keyword evidence="8" id="KW-0479">Metal-binding</keyword>
<evidence type="ECO:0000256" key="11">
    <source>
        <dbReference type="ARBA" id="ARBA00023002"/>
    </source>
</evidence>
<dbReference type="Gene3D" id="2.160.20.60">
    <property type="entry name" value="Glutamate synthase, alpha subunit, C-terminal domain"/>
    <property type="match status" value="1"/>
</dbReference>
<accession>A0A1G8I5W3</accession>
<dbReference type="CDD" id="cd02808">
    <property type="entry name" value="GltS_FMN"/>
    <property type="match status" value="1"/>
</dbReference>
<keyword evidence="14" id="KW-0314">Glutamate biosynthesis</keyword>
<organism evidence="18 19">
    <name type="scientific">Desulfosporosinus hippei DSM 8344</name>
    <dbReference type="NCBI Taxonomy" id="1121419"/>
    <lineage>
        <taxon>Bacteria</taxon>
        <taxon>Bacillati</taxon>
        <taxon>Bacillota</taxon>
        <taxon>Clostridia</taxon>
        <taxon>Eubacteriales</taxon>
        <taxon>Desulfitobacteriaceae</taxon>
        <taxon>Desulfosporosinus</taxon>
    </lineage>
</organism>
<dbReference type="InterPro" id="IPR036485">
    <property type="entry name" value="Glu_synth_asu_C_sf"/>
</dbReference>
<dbReference type="InterPro" id="IPR006982">
    <property type="entry name" value="Glu_synth_centr_N"/>
</dbReference>
<evidence type="ECO:0000256" key="14">
    <source>
        <dbReference type="ARBA" id="ARBA00023164"/>
    </source>
</evidence>
<dbReference type="Gene3D" id="3.20.20.70">
    <property type="entry name" value="Aldolase class I"/>
    <property type="match status" value="2"/>
</dbReference>
<dbReference type="PANTHER" id="PTHR11938">
    <property type="entry name" value="FAD NADPH DEHYDROGENASE/OXIDOREDUCTASE"/>
    <property type="match status" value="1"/>
</dbReference>
<dbReference type="InterPro" id="IPR002489">
    <property type="entry name" value="Glu_synth_asu_C"/>
</dbReference>
<dbReference type="SUPFAM" id="SSF51395">
    <property type="entry name" value="FMN-linked oxidoreductases"/>
    <property type="match status" value="1"/>
</dbReference>
<dbReference type="SUPFAM" id="SSF56235">
    <property type="entry name" value="N-terminal nucleophile aminohydrolases (Ntn hydrolases)"/>
    <property type="match status" value="1"/>
</dbReference>
<comment type="similarity">
    <text evidence="4">Belongs to the glutamate synthase family.</text>
</comment>
<dbReference type="InterPro" id="IPR013785">
    <property type="entry name" value="Aldolase_TIM"/>
</dbReference>
<evidence type="ECO:0000256" key="15">
    <source>
        <dbReference type="ARBA" id="ARBA00023291"/>
    </source>
</evidence>
<dbReference type="Proteomes" id="UP000198656">
    <property type="component" value="Unassembled WGS sequence"/>
</dbReference>
<dbReference type="FunFam" id="3.60.20.10:FF:000001">
    <property type="entry name" value="Glutamate synthase, large subunit"/>
    <property type="match status" value="1"/>
</dbReference>
<dbReference type="Pfam" id="PF00310">
    <property type="entry name" value="GATase_2"/>
    <property type="match status" value="1"/>
</dbReference>
<dbReference type="CDD" id="cd00713">
    <property type="entry name" value="GltS"/>
    <property type="match status" value="1"/>
</dbReference>
<comment type="cofactor">
    <cofactor evidence="3">
        <name>FAD</name>
        <dbReference type="ChEBI" id="CHEBI:57692"/>
    </cofactor>
</comment>
<dbReference type="STRING" id="1121419.SAMN05443529_12752"/>
<comment type="pathway">
    <text evidence="16">Amino-acid biosynthesis.</text>
</comment>
<feature type="domain" description="Glutamine amidotransferase type-2" evidence="17">
    <location>
        <begin position="70"/>
        <end position="468"/>
    </location>
</feature>
<evidence type="ECO:0000256" key="16">
    <source>
        <dbReference type="ARBA" id="ARBA00029440"/>
    </source>
</evidence>
<evidence type="ECO:0000256" key="1">
    <source>
        <dbReference type="ARBA" id="ARBA00001917"/>
    </source>
</evidence>